<comment type="caution">
    <text evidence="2">The sequence shown here is derived from an EMBL/GenBank/DDBJ whole genome shotgun (WGS) entry which is preliminary data.</text>
</comment>
<feature type="transmembrane region" description="Helical" evidence="1">
    <location>
        <begin position="51"/>
        <end position="72"/>
    </location>
</feature>
<dbReference type="PANTHER" id="PTHR32063:SF0">
    <property type="entry name" value="SWARMING MOTILITY PROTEIN SWRC"/>
    <property type="match status" value="1"/>
</dbReference>
<dbReference type="GO" id="GO:0042910">
    <property type="term" value="F:xenobiotic transmembrane transporter activity"/>
    <property type="evidence" value="ECO:0007669"/>
    <property type="project" value="TreeGrafter"/>
</dbReference>
<dbReference type="Proteomes" id="UP000769766">
    <property type="component" value="Unassembled WGS sequence"/>
</dbReference>
<keyword evidence="1" id="KW-0812">Transmembrane</keyword>
<evidence type="ECO:0000313" key="2">
    <source>
        <dbReference type="EMBL" id="MBI2877266.1"/>
    </source>
</evidence>
<name>A0A932CQH8_UNCTE</name>
<dbReference type="AlphaFoldDB" id="A0A932CQH8"/>
<dbReference type="SUPFAM" id="SSF82866">
    <property type="entry name" value="Multidrug efflux transporter AcrB transmembrane domain"/>
    <property type="match status" value="1"/>
</dbReference>
<reference evidence="2" key="1">
    <citation type="submission" date="2020-07" db="EMBL/GenBank/DDBJ databases">
        <title>Huge and variable diversity of episymbiotic CPR bacteria and DPANN archaea in groundwater ecosystems.</title>
        <authorList>
            <person name="He C.Y."/>
            <person name="Keren R."/>
            <person name="Whittaker M."/>
            <person name="Farag I.F."/>
            <person name="Doudna J."/>
            <person name="Cate J.H.D."/>
            <person name="Banfield J.F."/>
        </authorList>
    </citation>
    <scope>NUCLEOTIDE SEQUENCE</scope>
    <source>
        <strain evidence="2">NC_groundwater_672_Ag_B-0.1um_62_36</strain>
    </source>
</reference>
<dbReference type="InterPro" id="IPR001036">
    <property type="entry name" value="Acrflvin-R"/>
</dbReference>
<organism evidence="2 3">
    <name type="scientific">Tectimicrobiota bacterium</name>
    <dbReference type="NCBI Taxonomy" id="2528274"/>
    <lineage>
        <taxon>Bacteria</taxon>
        <taxon>Pseudomonadati</taxon>
        <taxon>Nitrospinota/Tectimicrobiota group</taxon>
        <taxon>Candidatus Tectimicrobiota</taxon>
    </lineage>
</organism>
<sequence>FGETLNVYSILGLFILFGIVKKNGILQVDYTNTLRARGVERDPAILEANRVRLRPILMTTITLVAGMVPMALGEGPGAATRASMAKLIIGGQSLCLLLTLLVTPVAYSLFDDVGRWIQGGGGTRRGRFGRARAAFVRRRSPVTTGHERKGEP</sequence>
<feature type="non-terminal residue" evidence="2">
    <location>
        <position position="1"/>
    </location>
</feature>
<feature type="transmembrane region" description="Helical" evidence="1">
    <location>
        <begin position="6"/>
        <end position="30"/>
    </location>
</feature>
<dbReference type="EMBL" id="JACPRF010000314">
    <property type="protein sequence ID" value="MBI2877266.1"/>
    <property type="molecule type" value="Genomic_DNA"/>
</dbReference>
<feature type="transmembrane region" description="Helical" evidence="1">
    <location>
        <begin position="84"/>
        <end position="110"/>
    </location>
</feature>
<gene>
    <name evidence="2" type="ORF">HYY20_10325</name>
</gene>
<protein>
    <submittedName>
        <fullName evidence="2">Efflux RND transporter permease subunit</fullName>
    </submittedName>
</protein>
<keyword evidence="1" id="KW-1133">Transmembrane helix</keyword>
<accession>A0A932CQH8</accession>
<evidence type="ECO:0000313" key="3">
    <source>
        <dbReference type="Proteomes" id="UP000769766"/>
    </source>
</evidence>
<dbReference type="GO" id="GO:0005886">
    <property type="term" value="C:plasma membrane"/>
    <property type="evidence" value="ECO:0007669"/>
    <property type="project" value="TreeGrafter"/>
</dbReference>
<dbReference type="Gene3D" id="1.20.1640.10">
    <property type="entry name" value="Multidrug efflux transporter AcrB transmembrane domain"/>
    <property type="match status" value="1"/>
</dbReference>
<keyword evidence="1" id="KW-0472">Membrane</keyword>
<evidence type="ECO:0000256" key="1">
    <source>
        <dbReference type="SAM" id="Phobius"/>
    </source>
</evidence>
<dbReference type="PANTHER" id="PTHR32063">
    <property type="match status" value="1"/>
</dbReference>
<dbReference type="Pfam" id="PF00873">
    <property type="entry name" value="ACR_tran"/>
    <property type="match status" value="1"/>
</dbReference>
<proteinExistence type="predicted"/>